<dbReference type="AlphaFoldDB" id="A0A7I8DAV0"/>
<gene>
    <name evidence="1" type="ORF">skT53_00160</name>
</gene>
<evidence type="ECO:0000313" key="2">
    <source>
        <dbReference type="Proteomes" id="UP000593802"/>
    </source>
</evidence>
<dbReference type="InterPro" id="IPR035965">
    <property type="entry name" value="PAS-like_dom_sf"/>
</dbReference>
<evidence type="ECO:0000313" key="1">
    <source>
        <dbReference type="EMBL" id="BCJ85031.1"/>
    </source>
</evidence>
<accession>A0A7I8DAV0</accession>
<organism evidence="1 2">
    <name type="scientific">Effusibacillus dendaii</name>
    <dbReference type="NCBI Taxonomy" id="2743772"/>
    <lineage>
        <taxon>Bacteria</taxon>
        <taxon>Bacillati</taxon>
        <taxon>Bacillota</taxon>
        <taxon>Bacilli</taxon>
        <taxon>Bacillales</taxon>
        <taxon>Alicyclobacillaceae</taxon>
        <taxon>Effusibacillus</taxon>
    </lineage>
</organism>
<proteinExistence type="predicted"/>
<reference evidence="1 2" key="1">
    <citation type="submission" date="2020-08" db="EMBL/GenBank/DDBJ databases">
        <title>Complete Genome Sequence of Effusibacillus dendaii Strain skT53, Isolated from Farmland soil.</title>
        <authorList>
            <person name="Konishi T."/>
            <person name="Kawasaki H."/>
        </authorList>
    </citation>
    <scope>NUCLEOTIDE SEQUENCE [LARGE SCALE GENOMIC DNA]</scope>
    <source>
        <strain evidence="2">skT53</strain>
    </source>
</reference>
<dbReference type="KEGG" id="eff:skT53_00160"/>
<dbReference type="Proteomes" id="UP000593802">
    <property type="component" value="Chromosome"/>
</dbReference>
<dbReference type="Gene3D" id="3.30.450.20">
    <property type="entry name" value="PAS domain"/>
    <property type="match status" value="1"/>
</dbReference>
<dbReference type="EMBL" id="AP023366">
    <property type="protein sequence ID" value="BCJ85031.1"/>
    <property type="molecule type" value="Genomic_DNA"/>
</dbReference>
<name>A0A7I8DAV0_9BACL</name>
<sequence>MEEKYCQLFHNSNDALYLYELTEYGVPSPFTEINNVALIRMGYSKEEFNTISILELTSPEFTDELLRMLV</sequence>
<protein>
    <submittedName>
        <fullName evidence="1">Uncharacterized protein</fullName>
    </submittedName>
</protein>
<dbReference type="SUPFAM" id="SSF55785">
    <property type="entry name" value="PYP-like sensor domain (PAS domain)"/>
    <property type="match status" value="1"/>
</dbReference>
<keyword evidence="2" id="KW-1185">Reference proteome</keyword>